<dbReference type="InterPro" id="IPR019196">
    <property type="entry name" value="ABC_transp_unknown"/>
</dbReference>
<keyword evidence="1" id="KW-1133">Transmembrane helix</keyword>
<reference evidence="4 5" key="1">
    <citation type="submission" date="2015-08" db="EMBL/GenBank/DDBJ databases">
        <title>Whole genome sequence of Flavobacterium akiainvivens IK-1T, from decaying Wikstroemia oahuensis, an endemic Hawaiian shrub.</title>
        <authorList>
            <person name="Wan X."/>
            <person name="Hou S."/>
            <person name="Saito J."/>
            <person name="Donachie S."/>
        </authorList>
    </citation>
    <scope>NUCLEOTIDE SEQUENCE [LARGE SCALE GENOMIC DNA]</scope>
    <source>
        <strain evidence="4 5">IK-1</strain>
    </source>
</reference>
<sequence length="590" mass="66673">MLLTIVALFALNFAGYFFFKRFDLTKDKRYTLSETSLNIVGEAIEPVYVRVFLAGDVSAEYKRLQDETRQLLQEFEAYNPNVKFEFVNPLNESESAAAEKRDLIYDLHIMNNPQDAKNKTAIRESIASQPDIDNFVIQAFINAGMQPASVSVVYKGKQSETTIFPWALATYNGKSVKIPLLKNQRGASAQENIESSVQNLEYAFSDAFNKVVKNKQKKIVFLHGNAEMPPPLMGSFLNNLRDSYYIGPFTMDSVARNPNKVLKDLQQYDMAVIAKPREKFTEEEKLIIDQYIVNGGKTLWLVDPVMAEMDSLNQKGTALAVPNDLGLNDMFFKYGFRILPDLVKDEMATPIKLATGQEGNSGTQYQNYIWKYAPFVYPDSVNQNPIVKNLDGVKLDFAGGIDTLKNGIKKNVLLATSQYSKRVGTPAQVNLNMVMEEFNPAEYPPKSGFIPVAVLLEGSFHSMYENRLMPFKDPSYKTVGKPGKMIVISDGDIVKSQFDKDGKPLELGYDKWTGEHYDNLSFMMNCVNYLLDDTGLINIRSKDVSLPILNTQKVYDNYNTIQIITVGVPVAVLAVFGFVFTWLRRRKYAR</sequence>
<feature type="domain" description="DUF7088" evidence="3">
    <location>
        <begin position="26"/>
        <end position="170"/>
    </location>
</feature>
<dbReference type="EMBL" id="LIYD01000005">
    <property type="protein sequence ID" value="KOS08168.1"/>
    <property type="molecule type" value="Genomic_DNA"/>
</dbReference>
<evidence type="ECO:0000313" key="4">
    <source>
        <dbReference type="EMBL" id="KOS08168.1"/>
    </source>
</evidence>
<feature type="domain" description="ABC-type uncharacterised transport system" evidence="2">
    <location>
        <begin position="216"/>
        <end position="526"/>
    </location>
</feature>
<protein>
    <submittedName>
        <fullName evidence="4">Gliding motility protein GldG</fullName>
    </submittedName>
</protein>
<evidence type="ECO:0000259" key="3">
    <source>
        <dbReference type="Pfam" id="PF23357"/>
    </source>
</evidence>
<evidence type="ECO:0000256" key="1">
    <source>
        <dbReference type="SAM" id="Phobius"/>
    </source>
</evidence>
<dbReference type="NCBIfam" id="TIGR03521">
    <property type="entry name" value="GldG"/>
    <property type="match status" value="1"/>
</dbReference>
<accession>A0A0M8MLU0</accession>
<name>A0A0M8MLU0_9FLAO</name>
<dbReference type="AlphaFoldDB" id="A0A0M8MLU0"/>
<gene>
    <name evidence="4" type="ORF">AM493_02015</name>
</gene>
<keyword evidence="5" id="KW-1185">Reference proteome</keyword>
<dbReference type="InterPro" id="IPR055396">
    <property type="entry name" value="DUF7088"/>
</dbReference>
<comment type="caution">
    <text evidence="4">The sequence shown here is derived from an EMBL/GenBank/DDBJ whole genome shotgun (WGS) entry which is preliminary data.</text>
</comment>
<dbReference type="Pfam" id="PF23357">
    <property type="entry name" value="DUF7088"/>
    <property type="match status" value="1"/>
</dbReference>
<feature type="transmembrane region" description="Helical" evidence="1">
    <location>
        <begin position="561"/>
        <end position="583"/>
    </location>
</feature>
<evidence type="ECO:0000259" key="2">
    <source>
        <dbReference type="Pfam" id="PF09822"/>
    </source>
</evidence>
<keyword evidence="1" id="KW-0472">Membrane</keyword>
<dbReference type="Pfam" id="PF09822">
    <property type="entry name" value="ABC_transp_aux"/>
    <property type="match status" value="1"/>
</dbReference>
<dbReference type="STRING" id="1202724.AM493_02015"/>
<organism evidence="4 5">
    <name type="scientific">Flavobacterium akiainvivens</name>
    <dbReference type="NCBI Taxonomy" id="1202724"/>
    <lineage>
        <taxon>Bacteria</taxon>
        <taxon>Pseudomonadati</taxon>
        <taxon>Bacteroidota</taxon>
        <taxon>Flavobacteriia</taxon>
        <taxon>Flavobacteriales</taxon>
        <taxon>Flavobacteriaceae</taxon>
        <taxon>Flavobacterium</taxon>
    </lineage>
</organism>
<evidence type="ECO:0000313" key="5">
    <source>
        <dbReference type="Proteomes" id="UP000037755"/>
    </source>
</evidence>
<dbReference type="Proteomes" id="UP000037755">
    <property type="component" value="Unassembled WGS sequence"/>
</dbReference>
<dbReference type="InterPro" id="IPR019863">
    <property type="entry name" value="Motility-assoc_ABC-rel_GldG"/>
</dbReference>
<dbReference type="PATRIC" id="fig|1202724.3.peg.411"/>
<proteinExistence type="predicted"/>
<keyword evidence="1" id="KW-0812">Transmembrane</keyword>